<evidence type="ECO:0000313" key="2">
    <source>
        <dbReference type="EMBL" id="KKL18033.1"/>
    </source>
</evidence>
<feature type="non-terminal residue" evidence="2">
    <location>
        <position position="1"/>
    </location>
</feature>
<comment type="caution">
    <text evidence="2">The sequence shown here is derived from an EMBL/GenBank/DDBJ whole genome shotgun (WGS) entry which is preliminary data.</text>
</comment>
<dbReference type="AlphaFoldDB" id="A0A0F9E1K9"/>
<proteinExistence type="predicted"/>
<evidence type="ECO:0000256" key="1">
    <source>
        <dbReference type="SAM" id="MobiDB-lite"/>
    </source>
</evidence>
<gene>
    <name evidence="2" type="ORF">LCGC14_2479560</name>
</gene>
<organism evidence="2">
    <name type="scientific">marine sediment metagenome</name>
    <dbReference type="NCBI Taxonomy" id="412755"/>
    <lineage>
        <taxon>unclassified sequences</taxon>
        <taxon>metagenomes</taxon>
        <taxon>ecological metagenomes</taxon>
    </lineage>
</organism>
<reference evidence="2" key="1">
    <citation type="journal article" date="2015" name="Nature">
        <title>Complex archaea that bridge the gap between prokaryotes and eukaryotes.</title>
        <authorList>
            <person name="Spang A."/>
            <person name="Saw J.H."/>
            <person name="Jorgensen S.L."/>
            <person name="Zaremba-Niedzwiedzka K."/>
            <person name="Martijn J."/>
            <person name="Lind A.E."/>
            <person name="van Eijk R."/>
            <person name="Schleper C."/>
            <person name="Guy L."/>
            <person name="Ettema T.J."/>
        </authorList>
    </citation>
    <scope>NUCLEOTIDE SEQUENCE</scope>
</reference>
<protein>
    <submittedName>
        <fullName evidence="2">Uncharacterized protein</fullName>
    </submittedName>
</protein>
<feature type="compositionally biased region" description="Basic and acidic residues" evidence="1">
    <location>
        <begin position="147"/>
        <end position="157"/>
    </location>
</feature>
<sequence length="182" mass="21047">KQFLQKLTGENLFRKRDFLERVDAPELLQFFADSPEVITVLDGMMRLAGYENGMGVDIRDERLEMDEEAEQVLSNYIPVLRTLSKWIDLGIDITGLEDVVEGATGRKDEHEGLEDLLQGLTYFGGLKFREEDEAYRLEQFQREVEEAAQKDRSDWRRTLPGYAQRSMQAGAQRSAQRRRIGL</sequence>
<feature type="region of interest" description="Disordered" evidence="1">
    <location>
        <begin position="147"/>
        <end position="182"/>
    </location>
</feature>
<accession>A0A0F9E1K9</accession>
<feature type="compositionally biased region" description="Low complexity" evidence="1">
    <location>
        <begin position="163"/>
        <end position="174"/>
    </location>
</feature>
<dbReference type="EMBL" id="LAZR01039025">
    <property type="protein sequence ID" value="KKL18033.1"/>
    <property type="molecule type" value="Genomic_DNA"/>
</dbReference>
<name>A0A0F9E1K9_9ZZZZ</name>